<keyword evidence="3" id="KW-1185">Reference proteome</keyword>
<evidence type="ECO:0000256" key="1">
    <source>
        <dbReference type="SAM" id="SignalP"/>
    </source>
</evidence>
<gene>
    <name evidence="2" type="ORF">KP509_13G059300</name>
</gene>
<keyword evidence="1" id="KW-0732">Signal</keyword>
<evidence type="ECO:0000313" key="3">
    <source>
        <dbReference type="Proteomes" id="UP000825935"/>
    </source>
</evidence>
<proteinExistence type="predicted"/>
<accession>A0A8T2TFZ4</accession>
<evidence type="ECO:0000313" key="2">
    <source>
        <dbReference type="EMBL" id="KAH7421470.1"/>
    </source>
</evidence>
<name>A0A8T2TFZ4_CERRI</name>
<organism evidence="2 3">
    <name type="scientific">Ceratopteris richardii</name>
    <name type="common">Triangle waterfern</name>
    <dbReference type="NCBI Taxonomy" id="49495"/>
    <lineage>
        <taxon>Eukaryota</taxon>
        <taxon>Viridiplantae</taxon>
        <taxon>Streptophyta</taxon>
        <taxon>Embryophyta</taxon>
        <taxon>Tracheophyta</taxon>
        <taxon>Polypodiopsida</taxon>
        <taxon>Polypodiidae</taxon>
        <taxon>Polypodiales</taxon>
        <taxon>Pteridineae</taxon>
        <taxon>Pteridaceae</taxon>
        <taxon>Parkerioideae</taxon>
        <taxon>Ceratopteris</taxon>
    </lineage>
</organism>
<protein>
    <recommendedName>
        <fullName evidence="4">Secreted protein</fullName>
    </recommendedName>
</protein>
<feature type="chain" id="PRO_5035788008" description="Secreted protein" evidence="1">
    <location>
        <begin position="18"/>
        <end position="73"/>
    </location>
</feature>
<sequence>MMIVLLALPCLLLHLRHDHLCILHATLHSKSIPCSCPNPECVSVPCFLSQEAHACNHRFTRPFHSACFRNYYR</sequence>
<dbReference type="EMBL" id="CM035418">
    <property type="protein sequence ID" value="KAH7421470.1"/>
    <property type="molecule type" value="Genomic_DNA"/>
</dbReference>
<reference evidence="2" key="1">
    <citation type="submission" date="2021-08" db="EMBL/GenBank/DDBJ databases">
        <title>WGS assembly of Ceratopteris richardii.</title>
        <authorList>
            <person name="Marchant D.B."/>
            <person name="Chen G."/>
            <person name="Jenkins J."/>
            <person name="Shu S."/>
            <person name="Leebens-Mack J."/>
            <person name="Grimwood J."/>
            <person name="Schmutz J."/>
            <person name="Soltis P."/>
            <person name="Soltis D."/>
            <person name="Chen Z.-H."/>
        </authorList>
    </citation>
    <scope>NUCLEOTIDE SEQUENCE</scope>
    <source>
        <strain evidence="2">Whitten #5841</strain>
        <tissue evidence="2">Leaf</tissue>
    </source>
</reference>
<dbReference type="Proteomes" id="UP000825935">
    <property type="component" value="Chromosome 13"/>
</dbReference>
<dbReference type="AlphaFoldDB" id="A0A8T2TFZ4"/>
<evidence type="ECO:0008006" key="4">
    <source>
        <dbReference type="Google" id="ProtNLM"/>
    </source>
</evidence>
<feature type="signal peptide" evidence="1">
    <location>
        <begin position="1"/>
        <end position="17"/>
    </location>
</feature>
<comment type="caution">
    <text evidence="2">The sequence shown here is derived from an EMBL/GenBank/DDBJ whole genome shotgun (WGS) entry which is preliminary data.</text>
</comment>